<reference evidence="7 8" key="1">
    <citation type="submission" date="2023-05" db="EMBL/GenBank/DDBJ databases">
        <title>[ruminococcus] sp. nov., isolated from a pig farm feces dump.</title>
        <authorList>
            <person name="Chang Y.-H."/>
        </authorList>
    </citation>
    <scope>NUCLEOTIDE SEQUENCE [LARGE SCALE GENOMIC DNA]</scope>
    <source>
        <strain evidence="7 8">YH-rum2234</strain>
    </source>
</reference>
<feature type="region of interest" description="Disordered" evidence="4">
    <location>
        <begin position="1"/>
        <end position="54"/>
    </location>
</feature>
<feature type="compositionally biased region" description="Basic and acidic residues" evidence="4">
    <location>
        <begin position="109"/>
        <end position="132"/>
    </location>
</feature>
<keyword evidence="2 7" id="KW-0645">Protease</keyword>
<gene>
    <name evidence="7" type="ORF">QJ036_11495</name>
</gene>
<dbReference type="RefSeq" id="WP_283231512.1">
    <property type="nucleotide sequence ID" value="NZ_JASGBQ010000024.1"/>
</dbReference>
<dbReference type="PRINTS" id="PR00834">
    <property type="entry name" value="PROTEASES2C"/>
</dbReference>
<dbReference type="EMBL" id="JASGBQ010000024">
    <property type="protein sequence ID" value="MDI9243089.1"/>
    <property type="molecule type" value="Genomic_DNA"/>
</dbReference>
<evidence type="ECO:0000313" key="7">
    <source>
        <dbReference type="EMBL" id="MDI9243089.1"/>
    </source>
</evidence>
<protein>
    <submittedName>
        <fullName evidence="7">S1C family serine protease</fullName>
        <ecNumber evidence="7">3.4.21.-</ecNumber>
    </submittedName>
</protein>
<sequence>MADLENRNRKDSGNHNQEHHNQEHHKENEELRGQEQSREEEHGSESEAFSEEDNPPVFVRERVLGRAEIRRNWIRRIVMLIVGAVVFGAVSCVVFVCLKPHAEKWFEKEEPETAIHLPRDEETTEAPTRETPPETEPETETKEDIKEVVESAVESYQWGIADYESLYQALGEIASQANRGIVTVTTITQTMDLFDNPIETEGKASGVIWNISSYEILILTGYQARNNEMAVQVTFCNGSRTEASVKSVDERTGIAIVSVPLASVDQETREKIEVVPLGNSFEARAGQPVILVGSPKGYVGSFVYGMITYVRSGVPREDMEVRMLYTDVSTDSQATGFVINTKGQIVGMITSKTTGTNTAAIGISDLKSSIERLSNGSRLAYLGIIGQEVTEEISAKKQIPRGVYVAEVVLEGAAYESGLQSGDIVVGIDDTEIRNMNTIESFLEGKVPESVVMIYVQRKGRDGYTKMEIPVKLGAR</sequence>
<organism evidence="7 8">
    <name type="scientific">Fusibacillus kribbianus</name>
    <dbReference type="NCBI Taxonomy" id="3044208"/>
    <lineage>
        <taxon>Bacteria</taxon>
        <taxon>Bacillati</taxon>
        <taxon>Bacillota</taxon>
        <taxon>Clostridia</taxon>
        <taxon>Lachnospirales</taxon>
        <taxon>Lachnospiraceae</taxon>
        <taxon>Fusibacillus</taxon>
    </lineage>
</organism>
<keyword evidence="8" id="KW-1185">Reference proteome</keyword>
<accession>A0AAP4BB62</accession>
<dbReference type="SMART" id="SM00228">
    <property type="entry name" value="PDZ"/>
    <property type="match status" value="1"/>
</dbReference>
<dbReference type="PANTHER" id="PTHR22939">
    <property type="entry name" value="SERINE PROTEASE FAMILY S1C HTRA-RELATED"/>
    <property type="match status" value="1"/>
</dbReference>
<evidence type="ECO:0000256" key="3">
    <source>
        <dbReference type="ARBA" id="ARBA00022801"/>
    </source>
</evidence>
<evidence type="ECO:0000313" key="8">
    <source>
        <dbReference type="Proteomes" id="UP001300383"/>
    </source>
</evidence>
<feature type="transmembrane region" description="Helical" evidence="5">
    <location>
        <begin position="77"/>
        <end position="96"/>
    </location>
</feature>
<dbReference type="GO" id="GO:0006508">
    <property type="term" value="P:proteolysis"/>
    <property type="evidence" value="ECO:0007669"/>
    <property type="project" value="UniProtKB-KW"/>
</dbReference>
<name>A0AAP4BB62_9FIRM</name>
<keyword evidence="5" id="KW-0812">Transmembrane</keyword>
<dbReference type="AlphaFoldDB" id="A0AAP4BB62"/>
<evidence type="ECO:0000256" key="4">
    <source>
        <dbReference type="SAM" id="MobiDB-lite"/>
    </source>
</evidence>
<evidence type="ECO:0000256" key="2">
    <source>
        <dbReference type="ARBA" id="ARBA00022670"/>
    </source>
</evidence>
<dbReference type="InterPro" id="IPR036034">
    <property type="entry name" value="PDZ_sf"/>
</dbReference>
<evidence type="ECO:0000256" key="5">
    <source>
        <dbReference type="SAM" id="Phobius"/>
    </source>
</evidence>
<dbReference type="PANTHER" id="PTHR22939:SF129">
    <property type="entry name" value="SERINE PROTEASE HTRA2, MITOCHONDRIAL"/>
    <property type="match status" value="1"/>
</dbReference>
<dbReference type="Gene3D" id="2.40.10.120">
    <property type="match status" value="1"/>
</dbReference>
<dbReference type="SUPFAM" id="SSF50156">
    <property type="entry name" value="PDZ domain-like"/>
    <property type="match status" value="1"/>
</dbReference>
<dbReference type="Gene3D" id="2.30.42.10">
    <property type="match status" value="1"/>
</dbReference>
<dbReference type="InterPro" id="IPR009003">
    <property type="entry name" value="Peptidase_S1_PA"/>
</dbReference>
<dbReference type="InterPro" id="IPR001940">
    <property type="entry name" value="Peptidase_S1C"/>
</dbReference>
<dbReference type="InterPro" id="IPR001478">
    <property type="entry name" value="PDZ"/>
</dbReference>
<dbReference type="Pfam" id="PF13180">
    <property type="entry name" value="PDZ_2"/>
    <property type="match status" value="1"/>
</dbReference>
<keyword evidence="5" id="KW-0472">Membrane</keyword>
<proteinExistence type="inferred from homology"/>
<feature type="domain" description="PDZ" evidence="6">
    <location>
        <begin position="367"/>
        <end position="460"/>
    </location>
</feature>
<evidence type="ECO:0000256" key="1">
    <source>
        <dbReference type="ARBA" id="ARBA00010541"/>
    </source>
</evidence>
<dbReference type="Proteomes" id="UP001300383">
    <property type="component" value="Unassembled WGS sequence"/>
</dbReference>
<dbReference type="SUPFAM" id="SSF50494">
    <property type="entry name" value="Trypsin-like serine proteases"/>
    <property type="match status" value="1"/>
</dbReference>
<evidence type="ECO:0000259" key="6">
    <source>
        <dbReference type="PROSITE" id="PS50106"/>
    </source>
</evidence>
<dbReference type="EC" id="3.4.21.-" evidence="7"/>
<keyword evidence="3 7" id="KW-0378">Hydrolase</keyword>
<comment type="caution">
    <text evidence="7">The sequence shown here is derived from an EMBL/GenBank/DDBJ whole genome shotgun (WGS) entry which is preliminary data.</text>
</comment>
<dbReference type="Pfam" id="PF13365">
    <property type="entry name" value="Trypsin_2"/>
    <property type="match status" value="1"/>
</dbReference>
<comment type="similarity">
    <text evidence="1">Belongs to the peptidase S1C family.</text>
</comment>
<feature type="compositionally biased region" description="Basic and acidic residues" evidence="4">
    <location>
        <begin position="1"/>
        <end position="45"/>
    </location>
</feature>
<feature type="region of interest" description="Disordered" evidence="4">
    <location>
        <begin position="109"/>
        <end position="145"/>
    </location>
</feature>
<dbReference type="GO" id="GO:0004252">
    <property type="term" value="F:serine-type endopeptidase activity"/>
    <property type="evidence" value="ECO:0007669"/>
    <property type="project" value="InterPro"/>
</dbReference>
<keyword evidence="5" id="KW-1133">Transmembrane helix</keyword>
<dbReference type="PROSITE" id="PS50106">
    <property type="entry name" value="PDZ"/>
    <property type="match status" value="1"/>
</dbReference>